<name>A0ACC3CC28_PYRYE</name>
<sequence length="278" mass="28864">MSYNILAQSYVSPRYFPSSTPTALRVRPRTARLLAELSSAYGRLDVVALQEADRWAEVFGPALAGAGLGLAYKPRTEGRKPKSDGCGLAYNPARFTPIDARAVEFNDLDPILPQSAGMALLTGGAVPLGHPEVVAARLTPAEVAILEAAPLMRFESAYPMGSGVPGGQGGSPPLTTLTDHFSGMLDYILTSVDDDLAATAAPTTAALEDASPAAVCDADTAPAAAAATVATRHSALVVERTLELPTAEALAAAGVTGLPNEQFASDHLALVADLRWRE</sequence>
<organism evidence="1 2">
    <name type="scientific">Pyropia yezoensis</name>
    <name type="common">Susabi-nori</name>
    <name type="synonym">Porphyra yezoensis</name>
    <dbReference type="NCBI Taxonomy" id="2788"/>
    <lineage>
        <taxon>Eukaryota</taxon>
        <taxon>Rhodophyta</taxon>
        <taxon>Bangiophyceae</taxon>
        <taxon>Bangiales</taxon>
        <taxon>Bangiaceae</taxon>
        <taxon>Pyropia</taxon>
    </lineage>
</organism>
<reference evidence="1" key="1">
    <citation type="submission" date="2019-11" db="EMBL/GenBank/DDBJ databases">
        <title>Nori genome reveals adaptations in red seaweeds to the harsh intertidal environment.</title>
        <authorList>
            <person name="Wang D."/>
            <person name="Mao Y."/>
        </authorList>
    </citation>
    <scope>NUCLEOTIDE SEQUENCE</scope>
    <source>
        <tissue evidence="1">Gametophyte</tissue>
    </source>
</reference>
<evidence type="ECO:0000313" key="2">
    <source>
        <dbReference type="Proteomes" id="UP000798662"/>
    </source>
</evidence>
<evidence type="ECO:0000313" key="1">
    <source>
        <dbReference type="EMBL" id="KAK1867363.1"/>
    </source>
</evidence>
<dbReference type="Proteomes" id="UP000798662">
    <property type="component" value="Chromosome 3"/>
</dbReference>
<keyword evidence="2" id="KW-1185">Reference proteome</keyword>
<dbReference type="EMBL" id="CM020620">
    <property type="protein sequence ID" value="KAK1867363.1"/>
    <property type="molecule type" value="Genomic_DNA"/>
</dbReference>
<comment type="caution">
    <text evidence="1">The sequence shown here is derived from an EMBL/GenBank/DDBJ whole genome shotgun (WGS) entry which is preliminary data.</text>
</comment>
<gene>
    <name evidence="1" type="ORF">I4F81_009870</name>
</gene>
<proteinExistence type="predicted"/>
<protein>
    <submittedName>
        <fullName evidence="1">Uncharacterized protein</fullName>
    </submittedName>
</protein>
<accession>A0ACC3CC28</accession>